<evidence type="ECO:0000313" key="1">
    <source>
        <dbReference type="EMBL" id="CAF1101942.1"/>
    </source>
</evidence>
<dbReference type="EMBL" id="CAJNOI010000127">
    <property type="protein sequence ID" value="CAF1101942.1"/>
    <property type="molecule type" value="Genomic_DNA"/>
</dbReference>
<dbReference type="AlphaFoldDB" id="A0A815CHK0"/>
<dbReference type="EMBL" id="CAJNOM010000247">
    <property type="protein sequence ID" value="CAF1280430.1"/>
    <property type="molecule type" value="Genomic_DNA"/>
</dbReference>
<gene>
    <name evidence="1" type="ORF">BJG266_LOCUS21404</name>
    <name evidence="2" type="ORF">QVE165_LOCUS30112</name>
</gene>
<organism evidence="2 3">
    <name type="scientific">Adineta steineri</name>
    <dbReference type="NCBI Taxonomy" id="433720"/>
    <lineage>
        <taxon>Eukaryota</taxon>
        <taxon>Metazoa</taxon>
        <taxon>Spiralia</taxon>
        <taxon>Gnathifera</taxon>
        <taxon>Rotifera</taxon>
        <taxon>Eurotatoria</taxon>
        <taxon>Bdelloidea</taxon>
        <taxon>Adinetida</taxon>
        <taxon>Adinetidae</taxon>
        <taxon>Adineta</taxon>
    </lineage>
</organism>
<accession>A0A815CHK0</accession>
<dbReference type="Proteomes" id="UP000663832">
    <property type="component" value="Unassembled WGS sequence"/>
</dbReference>
<evidence type="ECO:0000313" key="3">
    <source>
        <dbReference type="Proteomes" id="UP000663832"/>
    </source>
</evidence>
<keyword evidence="3" id="KW-1185">Reference proteome</keyword>
<name>A0A815CHK0_9BILA</name>
<dbReference type="Proteomes" id="UP000663877">
    <property type="component" value="Unassembled WGS sequence"/>
</dbReference>
<reference evidence="2" key="1">
    <citation type="submission" date="2021-02" db="EMBL/GenBank/DDBJ databases">
        <authorList>
            <person name="Nowell W R."/>
        </authorList>
    </citation>
    <scope>NUCLEOTIDE SEQUENCE</scope>
</reference>
<comment type="caution">
    <text evidence="2">The sequence shown here is derived from an EMBL/GenBank/DDBJ whole genome shotgun (WGS) entry which is preliminary data.</text>
</comment>
<evidence type="ECO:0000313" key="2">
    <source>
        <dbReference type="EMBL" id="CAF1280430.1"/>
    </source>
</evidence>
<sequence length="68" mass="6783">MSGLLRDGEEAFVDREADKLVNDIIPGGSGLVGGTVQTGADQFVNNEINNSLFGGGLGSNGNGGGGIF</sequence>
<protein>
    <submittedName>
        <fullName evidence="2">Uncharacterized protein</fullName>
    </submittedName>
</protein>
<proteinExistence type="predicted"/>
<dbReference type="OrthoDB" id="10041432at2759"/>